<dbReference type="AlphaFoldDB" id="A0AAN8Y977"/>
<evidence type="ECO:0000313" key="1">
    <source>
        <dbReference type="EMBL" id="KAK6784389.1"/>
    </source>
</evidence>
<name>A0AAN8Y977_SOLBU</name>
<keyword evidence="2" id="KW-1185">Reference proteome</keyword>
<evidence type="ECO:0000313" key="2">
    <source>
        <dbReference type="Proteomes" id="UP001371456"/>
    </source>
</evidence>
<dbReference type="PANTHER" id="PTHR33710">
    <property type="entry name" value="BNAC02G09200D PROTEIN"/>
    <property type="match status" value="1"/>
</dbReference>
<organism evidence="1 2">
    <name type="scientific">Solanum bulbocastanum</name>
    <name type="common">Wild potato</name>
    <dbReference type="NCBI Taxonomy" id="147425"/>
    <lineage>
        <taxon>Eukaryota</taxon>
        <taxon>Viridiplantae</taxon>
        <taxon>Streptophyta</taxon>
        <taxon>Embryophyta</taxon>
        <taxon>Tracheophyta</taxon>
        <taxon>Spermatophyta</taxon>
        <taxon>Magnoliopsida</taxon>
        <taxon>eudicotyledons</taxon>
        <taxon>Gunneridae</taxon>
        <taxon>Pentapetalae</taxon>
        <taxon>asterids</taxon>
        <taxon>lamiids</taxon>
        <taxon>Solanales</taxon>
        <taxon>Solanaceae</taxon>
        <taxon>Solanoideae</taxon>
        <taxon>Solaneae</taxon>
        <taxon>Solanum</taxon>
    </lineage>
</organism>
<accession>A0AAN8Y977</accession>
<protein>
    <submittedName>
        <fullName evidence="1">Uncharacterized protein</fullName>
    </submittedName>
</protein>
<dbReference type="Proteomes" id="UP001371456">
    <property type="component" value="Unassembled WGS sequence"/>
</dbReference>
<dbReference type="PANTHER" id="PTHR33710:SF65">
    <property type="entry name" value="ENDONUCLEASE_EXONUCLEASE_PHOSPHATASE"/>
    <property type="match status" value="1"/>
</dbReference>
<sequence length="107" mass="12732">MRKIGRTYTSTNSHVYSKIDRALVNHLWKIKWLQLDVQILDPQYCDHCMLCVNMETHQWNGPKPFKIFKHLANHQDFQELVRLSWNQQVTGGKMECMEKVEDLESKA</sequence>
<gene>
    <name evidence="1" type="ORF">RDI58_017844</name>
</gene>
<reference evidence="1 2" key="1">
    <citation type="submission" date="2024-02" db="EMBL/GenBank/DDBJ databases">
        <title>de novo genome assembly of Solanum bulbocastanum strain 11H21.</title>
        <authorList>
            <person name="Hosaka A.J."/>
        </authorList>
    </citation>
    <scope>NUCLEOTIDE SEQUENCE [LARGE SCALE GENOMIC DNA]</scope>
    <source>
        <tissue evidence="1">Young leaves</tissue>
    </source>
</reference>
<proteinExistence type="predicted"/>
<comment type="caution">
    <text evidence="1">The sequence shown here is derived from an EMBL/GenBank/DDBJ whole genome shotgun (WGS) entry which is preliminary data.</text>
</comment>
<dbReference type="EMBL" id="JBANQN010000007">
    <property type="protein sequence ID" value="KAK6784389.1"/>
    <property type="molecule type" value="Genomic_DNA"/>
</dbReference>